<dbReference type="InterPro" id="IPR050347">
    <property type="entry name" value="Bact_Beta-galactosidase"/>
</dbReference>
<dbReference type="Pfam" id="PF02929">
    <property type="entry name" value="Bgal_small_N"/>
    <property type="match status" value="1"/>
</dbReference>
<dbReference type="GO" id="GO:0009341">
    <property type="term" value="C:beta-galactosidase complex"/>
    <property type="evidence" value="ECO:0007669"/>
    <property type="project" value="InterPro"/>
</dbReference>
<keyword evidence="3" id="KW-0378">Hydrolase</keyword>
<dbReference type="EC" id="3.2.1.23" evidence="2"/>
<dbReference type="GO" id="GO:0004565">
    <property type="term" value="F:beta-galactosidase activity"/>
    <property type="evidence" value="ECO:0007669"/>
    <property type="project" value="UniProtKB-EC"/>
</dbReference>
<comment type="caution">
    <text evidence="6">The sequence shown here is derived from an EMBL/GenBank/DDBJ whole genome shotgun (WGS) entry which is preliminary data.</text>
</comment>
<dbReference type="GO" id="GO:0030246">
    <property type="term" value="F:carbohydrate binding"/>
    <property type="evidence" value="ECO:0007669"/>
    <property type="project" value="InterPro"/>
</dbReference>
<dbReference type="Proteomes" id="UP000195024">
    <property type="component" value="Unassembled WGS sequence"/>
</dbReference>
<dbReference type="InterPro" id="IPR014718">
    <property type="entry name" value="GH-type_carb-bd"/>
</dbReference>
<proteinExistence type="predicted"/>
<evidence type="ECO:0000256" key="2">
    <source>
        <dbReference type="ARBA" id="ARBA00012756"/>
    </source>
</evidence>
<gene>
    <name evidence="6" type="ORF">A5802_001220</name>
</gene>
<name>A0A1I4JJ70_ENTMU</name>
<evidence type="ECO:0000256" key="3">
    <source>
        <dbReference type="ARBA" id="ARBA00022801"/>
    </source>
</evidence>
<dbReference type="PANTHER" id="PTHR46323:SF2">
    <property type="entry name" value="BETA-GALACTOSIDASE"/>
    <property type="match status" value="1"/>
</dbReference>
<dbReference type="Gene3D" id="2.70.98.10">
    <property type="match status" value="1"/>
</dbReference>
<feature type="domain" description="Beta galactosidase small chain/" evidence="5">
    <location>
        <begin position="18"/>
        <end position="317"/>
    </location>
</feature>
<dbReference type="GO" id="GO:0005990">
    <property type="term" value="P:lactose catabolic process"/>
    <property type="evidence" value="ECO:0007669"/>
    <property type="project" value="TreeGrafter"/>
</dbReference>
<accession>A0A1I4JJ70</accession>
<comment type="catalytic activity">
    <reaction evidence="1">
        <text>Hydrolysis of terminal non-reducing beta-D-galactose residues in beta-D-galactosides.</text>
        <dbReference type="EC" id="3.2.1.23"/>
    </reaction>
</comment>
<dbReference type="InterPro" id="IPR011013">
    <property type="entry name" value="Gal_mutarotase_sf_dom"/>
</dbReference>
<evidence type="ECO:0000259" key="5">
    <source>
        <dbReference type="SMART" id="SM01038"/>
    </source>
</evidence>
<evidence type="ECO:0000313" key="7">
    <source>
        <dbReference type="Proteomes" id="UP000195024"/>
    </source>
</evidence>
<keyword evidence="4" id="KW-0326">Glycosidase</keyword>
<dbReference type="InterPro" id="IPR004199">
    <property type="entry name" value="B-gal_small/dom_5"/>
</dbReference>
<dbReference type="PANTHER" id="PTHR46323">
    <property type="entry name" value="BETA-GALACTOSIDASE"/>
    <property type="match status" value="1"/>
</dbReference>
<dbReference type="AlphaFoldDB" id="A0A1I4JJ70"/>
<sequence length="317" mass="35839">MANTAPKLRIIYGDCTLGIKTEEKHYIFSYTRGGLESLKKNGKEWLYRETQPTFWRALTDNDRGNGFGYRSSMWLGAGLYLKVEAIHVAINDQAIELPIAPVNNRYSNQEYANTVEITFTLAVNTTPQTTVDMTYRVNEQGDLHVNMHYHGKEGLPELPVIGFRMIMPTKATHFDYEGLSGETYPDRKAGGVPGVYHVEGLPIPPYLVPQDCGVHMDTKWLEITRKTTLNNADKSQEEFSLRFEQKDSPFAFAALPFKAEELEQATHMEELPPERRTVVTMLAKVRGVGGIDSWGADVEEAYHISGEEDHAFSFIIK</sequence>
<evidence type="ECO:0000313" key="6">
    <source>
        <dbReference type="EMBL" id="OTP27485.1"/>
    </source>
</evidence>
<evidence type="ECO:0000256" key="4">
    <source>
        <dbReference type="ARBA" id="ARBA00023295"/>
    </source>
</evidence>
<evidence type="ECO:0000256" key="1">
    <source>
        <dbReference type="ARBA" id="ARBA00001412"/>
    </source>
</evidence>
<dbReference type="SMART" id="SM01038">
    <property type="entry name" value="Bgal_small_N"/>
    <property type="match status" value="1"/>
</dbReference>
<dbReference type="EMBL" id="NGMS01000001">
    <property type="protein sequence ID" value="OTP27485.1"/>
    <property type="molecule type" value="Genomic_DNA"/>
</dbReference>
<dbReference type="RefSeq" id="WP_074799281.1">
    <property type="nucleotide sequence ID" value="NZ_FOUC01000001.1"/>
</dbReference>
<dbReference type="SUPFAM" id="SSF74650">
    <property type="entry name" value="Galactose mutarotase-like"/>
    <property type="match status" value="1"/>
</dbReference>
<reference evidence="6 7" key="1">
    <citation type="submission" date="2017-05" db="EMBL/GenBank/DDBJ databases">
        <title>The Genome Sequence of Enterococcus mundtii 6B1_DIV0119.</title>
        <authorList>
            <consortium name="The Broad Institute Genomics Platform"/>
            <consortium name="The Broad Institute Genomic Center for Infectious Diseases"/>
            <person name="Earl A."/>
            <person name="Manson A."/>
            <person name="Schwartman J."/>
            <person name="Gilmore M."/>
            <person name="Abouelleil A."/>
            <person name="Cao P."/>
            <person name="Chapman S."/>
            <person name="Cusick C."/>
            <person name="Shea T."/>
            <person name="Young S."/>
            <person name="Neafsey D."/>
            <person name="Nusbaum C."/>
            <person name="Birren B."/>
        </authorList>
    </citation>
    <scope>NUCLEOTIDE SEQUENCE [LARGE SCALE GENOMIC DNA]</scope>
    <source>
        <strain evidence="6 7">6B1_DIV0119</strain>
    </source>
</reference>
<organism evidence="6 7">
    <name type="scientific">Enterococcus mundtii</name>
    <dbReference type="NCBI Taxonomy" id="53346"/>
    <lineage>
        <taxon>Bacteria</taxon>
        <taxon>Bacillati</taxon>
        <taxon>Bacillota</taxon>
        <taxon>Bacilli</taxon>
        <taxon>Lactobacillales</taxon>
        <taxon>Enterococcaceae</taxon>
        <taxon>Enterococcus</taxon>
    </lineage>
</organism>
<protein>
    <recommendedName>
        <fullName evidence="2">beta-galactosidase</fullName>
        <ecNumber evidence="2">3.2.1.23</ecNumber>
    </recommendedName>
</protein>